<dbReference type="EMBL" id="CM018048">
    <property type="protein sequence ID" value="KAA8521815.1"/>
    <property type="molecule type" value="Genomic_DNA"/>
</dbReference>
<gene>
    <name evidence="1" type="ORF">F0562_012488</name>
</gene>
<reference evidence="1 2" key="1">
    <citation type="submission" date="2019-09" db="EMBL/GenBank/DDBJ databases">
        <title>A chromosome-level genome assembly of the Chinese tupelo Nyssa sinensis.</title>
        <authorList>
            <person name="Yang X."/>
            <person name="Kang M."/>
            <person name="Yang Y."/>
            <person name="Xiong H."/>
            <person name="Wang M."/>
            <person name="Zhang Z."/>
            <person name="Wang Z."/>
            <person name="Wu H."/>
            <person name="Ma T."/>
            <person name="Liu J."/>
            <person name="Xi Z."/>
        </authorList>
    </citation>
    <scope>NUCLEOTIDE SEQUENCE [LARGE SCALE GENOMIC DNA]</scope>
    <source>
        <strain evidence="1">J267</strain>
        <tissue evidence="1">Leaf</tissue>
    </source>
</reference>
<proteinExistence type="predicted"/>
<name>A0A5J4ZSU9_9ASTE</name>
<dbReference type="Proteomes" id="UP000325577">
    <property type="component" value="Linkage Group LG5"/>
</dbReference>
<organism evidence="1 2">
    <name type="scientific">Nyssa sinensis</name>
    <dbReference type="NCBI Taxonomy" id="561372"/>
    <lineage>
        <taxon>Eukaryota</taxon>
        <taxon>Viridiplantae</taxon>
        <taxon>Streptophyta</taxon>
        <taxon>Embryophyta</taxon>
        <taxon>Tracheophyta</taxon>
        <taxon>Spermatophyta</taxon>
        <taxon>Magnoliopsida</taxon>
        <taxon>eudicotyledons</taxon>
        <taxon>Gunneridae</taxon>
        <taxon>Pentapetalae</taxon>
        <taxon>asterids</taxon>
        <taxon>Cornales</taxon>
        <taxon>Nyssaceae</taxon>
        <taxon>Nyssa</taxon>
    </lineage>
</organism>
<keyword evidence="2" id="KW-1185">Reference proteome</keyword>
<dbReference type="AlphaFoldDB" id="A0A5J4ZSU9"/>
<accession>A0A5J4ZSU9</accession>
<evidence type="ECO:0000313" key="1">
    <source>
        <dbReference type="EMBL" id="KAA8521815.1"/>
    </source>
</evidence>
<protein>
    <submittedName>
        <fullName evidence="1">Uncharacterized protein</fullName>
    </submittedName>
</protein>
<evidence type="ECO:0000313" key="2">
    <source>
        <dbReference type="Proteomes" id="UP000325577"/>
    </source>
</evidence>
<sequence length="82" mass="9121">MFYCFIDDVIDSVSIVIALIPLDQSLGCSPESVLTQIVIYDGCSDINKHSQAVATYLWPILLVKKSGICHAKMVFKDDKQMP</sequence>